<evidence type="ECO:0000313" key="2">
    <source>
        <dbReference type="Proteomes" id="UP001207654"/>
    </source>
</evidence>
<accession>A0ABT4A8D6</accession>
<dbReference type="InterPro" id="IPR017438">
    <property type="entry name" value="ATP-NAD_kinase_N"/>
</dbReference>
<dbReference type="GO" id="GO:0016301">
    <property type="term" value="F:kinase activity"/>
    <property type="evidence" value="ECO:0007669"/>
    <property type="project" value="UniProtKB-KW"/>
</dbReference>
<dbReference type="PANTHER" id="PTHR13158:SF5">
    <property type="entry name" value="NAD KINASE 2, MITOCHONDRIAL"/>
    <property type="match status" value="1"/>
</dbReference>
<dbReference type="InterPro" id="IPR017437">
    <property type="entry name" value="ATP-NAD_kinase_PpnK-typ_C"/>
</dbReference>
<dbReference type="InterPro" id="IPR016064">
    <property type="entry name" value="NAD/diacylglycerol_kinase_sf"/>
</dbReference>
<keyword evidence="1" id="KW-0418">Kinase</keyword>
<keyword evidence="2" id="KW-1185">Reference proteome</keyword>
<proteinExistence type="predicted"/>
<protein>
    <submittedName>
        <fullName evidence="1">NAD+ kinase</fullName>
    </submittedName>
</protein>
<dbReference type="PANTHER" id="PTHR13158">
    <property type="match status" value="1"/>
</dbReference>
<dbReference type="RefSeq" id="WP_267536732.1">
    <property type="nucleotide sequence ID" value="NZ_JAPNKA010000001.1"/>
</dbReference>
<reference evidence="1 2" key="1">
    <citation type="submission" date="2022-11" db="EMBL/GenBank/DDBJ databases">
        <title>Minimal conservation of predation-associated metabolite biosynthetic gene clusters underscores biosynthetic potential of Myxococcota including descriptions for ten novel species: Archangium lansinium sp. nov., Myxococcus landrumus sp. nov., Nannocystis bai.</title>
        <authorList>
            <person name="Ahearne A."/>
            <person name="Stevens C."/>
            <person name="Phillips K."/>
        </authorList>
    </citation>
    <scope>NUCLEOTIDE SEQUENCE [LARGE SCALE GENOMIC DNA]</scope>
    <source>
        <strain evidence="1 2">MIWBW</strain>
    </source>
</reference>
<comment type="caution">
    <text evidence="1">The sequence shown here is derived from an EMBL/GenBank/DDBJ whole genome shotgun (WGS) entry which is preliminary data.</text>
</comment>
<keyword evidence="1" id="KW-0808">Transferase</keyword>
<name>A0ABT4A8D6_9BACT</name>
<dbReference type="SUPFAM" id="SSF111331">
    <property type="entry name" value="NAD kinase/diacylglycerol kinase-like"/>
    <property type="match status" value="1"/>
</dbReference>
<organism evidence="1 2">
    <name type="scientific">Archangium lansingense</name>
    <dbReference type="NCBI Taxonomy" id="2995310"/>
    <lineage>
        <taxon>Bacteria</taxon>
        <taxon>Pseudomonadati</taxon>
        <taxon>Myxococcota</taxon>
        <taxon>Myxococcia</taxon>
        <taxon>Myxococcales</taxon>
        <taxon>Cystobacterineae</taxon>
        <taxon>Archangiaceae</taxon>
        <taxon>Archangium</taxon>
    </lineage>
</organism>
<dbReference type="Proteomes" id="UP001207654">
    <property type="component" value="Unassembled WGS sequence"/>
</dbReference>
<dbReference type="EMBL" id="JAPNKA010000001">
    <property type="protein sequence ID" value="MCY1077928.1"/>
    <property type="molecule type" value="Genomic_DNA"/>
</dbReference>
<dbReference type="Gene3D" id="3.40.50.10330">
    <property type="entry name" value="Probable inorganic polyphosphate/atp-NAD kinase, domain 1"/>
    <property type="match status" value="1"/>
</dbReference>
<gene>
    <name evidence="1" type="ORF">OV287_25995</name>
</gene>
<evidence type="ECO:0000313" key="1">
    <source>
        <dbReference type="EMBL" id="MCY1077928.1"/>
    </source>
</evidence>
<sequence>MAEYEKIVLVTRKTRLAELVERFNTRSQARFYLEHAGQDFEDYAREDDTYRRSLDALHKLLELGLPVQQVDRSLVPTFLFTGKELVVTVGQDGLVANVAKYVGSQPIVGVNPDPERFDGVLLPFGVDKARVAVRHVLEQHARFREVTLAEVVLSDGQRLLGFNDLFLGARTHVSARYTLHYEQRAESQSSSGIIVSTGAGSSGWLSSVFTLARGLTEATGGQPGQPWRLTWEDPRLAFVVREPFISRHSAASLVAGFVSTQQELEVESRMPSGGVIFSDGVEEDFLAFNAGTTARVRPAAQRARLVVH</sequence>
<dbReference type="Gene3D" id="2.60.200.30">
    <property type="entry name" value="Probable inorganic polyphosphate/atp-NAD kinase, domain 2"/>
    <property type="match status" value="1"/>
</dbReference>